<evidence type="ECO:0000313" key="2">
    <source>
        <dbReference type="EMBL" id="KAK3329189.1"/>
    </source>
</evidence>
<evidence type="ECO:0000313" key="3">
    <source>
        <dbReference type="Proteomes" id="UP001283341"/>
    </source>
</evidence>
<organism evidence="2 3">
    <name type="scientific">Apodospora peruviana</name>
    <dbReference type="NCBI Taxonomy" id="516989"/>
    <lineage>
        <taxon>Eukaryota</taxon>
        <taxon>Fungi</taxon>
        <taxon>Dikarya</taxon>
        <taxon>Ascomycota</taxon>
        <taxon>Pezizomycotina</taxon>
        <taxon>Sordariomycetes</taxon>
        <taxon>Sordariomycetidae</taxon>
        <taxon>Sordariales</taxon>
        <taxon>Lasiosphaeriaceae</taxon>
        <taxon>Apodospora</taxon>
    </lineage>
</organism>
<evidence type="ECO:0008006" key="4">
    <source>
        <dbReference type="Google" id="ProtNLM"/>
    </source>
</evidence>
<gene>
    <name evidence="2" type="ORF">B0H66DRAFT_15488</name>
</gene>
<dbReference type="Proteomes" id="UP001283341">
    <property type="component" value="Unassembled WGS sequence"/>
</dbReference>
<evidence type="ECO:0000256" key="1">
    <source>
        <dbReference type="SAM" id="SignalP"/>
    </source>
</evidence>
<dbReference type="AlphaFoldDB" id="A0AAE0IQB7"/>
<reference evidence="2" key="2">
    <citation type="submission" date="2023-06" db="EMBL/GenBank/DDBJ databases">
        <authorList>
            <consortium name="Lawrence Berkeley National Laboratory"/>
            <person name="Haridas S."/>
            <person name="Hensen N."/>
            <person name="Bonometti L."/>
            <person name="Westerberg I."/>
            <person name="Brannstrom I.O."/>
            <person name="Guillou S."/>
            <person name="Cros-Aarteil S."/>
            <person name="Calhoun S."/>
            <person name="Kuo A."/>
            <person name="Mondo S."/>
            <person name="Pangilinan J."/>
            <person name="Riley R."/>
            <person name="Labutti K."/>
            <person name="Andreopoulos B."/>
            <person name="Lipzen A."/>
            <person name="Chen C."/>
            <person name="Yanf M."/>
            <person name="Daum C."/>
            <person name="Ng V."/>
            <person name="Clum A."/>
            <person name="Steindorff A."/>
            <person name="Ohm R."/>
            <person name="Martin F."/>
            <person name="Silar P."/>
            <person name="Natvig D."/>
            <person name="Lalanne C."/>
            <person name="Gautier V."/>
            <person name="Ament-Velasquez S.L."/>
            <person name="Kruys A."/>
            <person name="Hutchinson M.I."/>
            <person name="Powell A.J."/>
            <person name="Barry K."/>
            <person name="Miller A.N."/>
            <person name="Grigoriev I.V."/>
            <person name="Debuchy R."/>
            <person name="Gladieux P."/>
            <person name="Thoren M.H."/>
            <person name="Johannesson H."/>
        </authorList>
    </citation>
    <scope>NUCLEOTIDE SEQUENCE</scope>
    <source>
        <strain evidence="2">CBS 118394</strain>
    </source>
</reference>
<name>A0AAE0IQB7_9PEZI</name>
<feature type="chain" id="PRO_5042095981" description="Secreted protein" evidence="1">
    <location>
        <begin position="30"/>
        <end position="109"/>
    </location>
</feature>
<protein>
    <recommendedName>
        <fullName evidence="4">Secreted protein</fullName>
    </recommendedName>
</protein>
<accession>A0AAE0IQB7</accession>
<feature type="signal peptide" evidence="1">
    <location>
        <begin position="1"/>
        <end position="29"/>
    </location>
</feature>
<reference evidence="2" key="1">
    <citation type="journal article" date="2023" name="Mol. Phylogenet. Evol.">
        <title>Genome-scale phylogeny and comparative genomics of the fungal order Sordariales.</title>
        <authorList>
            <person name="Hensen N."/>
            <person name="Bonometti L."/>
            <person name="Westerberg I."/>
            <person name="Brannstrom I.O."/>
            <person name="Guillou S."/>
            <person name="Cros-Aarteil S."/>
            <person name="Calhoun S."/>
            <person name="Haridas S."/>
            <person name="Kuo A."/>
            <person name="Mondo S."/>
            <person name="Pangilinan J."/>
            <person name="Riley R."/>
            <person name="LaButti K."/>
            <person name="Andreopoulos B."/>
            <person name="Lipzen A."/>
            <person name="Chen C."/>
            <person name="Yan M."/>
            <person name="Daum C."/>
            <person name="Ng V."/>
            <person name="Clum A."/>
            <person name="Steindorff A."/>
            <person name="Ohm R.A."/>
            <person name="Martin F."/>
            <person name="Silar P."/>
            <person name="Natvig D.O."/>
            <person name="Lalanne C."/>
            <person name="Gautier V."/>
            <person name="Ament-Velasquez S.L."/>
            <person name="Kruys A."/>
            <person name="Hutchinson M.I."/>
            <person name="Powell A.J."/>
            <person name="Barry K."/>
            <person name="Miller A.N."/>
            <person name="Grigoriev I.V."/>
            <person name="Debuchy R."/>
            <person name="Gladieux P."/>
            <person name="Hiltunen Thoren M."/>
            <person name="Johannesson H."/>
        </authorList>
    </citation>
    <scope>NUCLEOTIDE SEQUENCE</scope>
    <source>
        <strain evidence="2">CBS 118394</strain>
    </source>
</reference>
<keyword evidence="3" id="KW-1185">Reference proteome</keyword>
<keyword evidence="1" id="KW-0732">Signal</keyword>
<proteinExistence type="predicted"/>
<dbReference type="EMBL" id="JAUEDM010000001">
    <property type="protein sequence ID" value="KAK3329189.1"/>
    <property type="molecule type" value="Genomic_DNA"/>
</dbReference>
<sequence length="109" mass="11502">MLSWRGPATLAQYWIRVITMIGPLHLVSSGPCPSTAHRPHRYQLALGCPIWPANAPVTSHDDPGTPGLVRRHNPAGKVFEKNSSAGLCFSSSASFSSALGVVLASADVP</sequence>
<comment type="caution">
    <text evidence="2">The sequence shown here is derived from an EMBL/GenBank/DDBJ whole genome shotgun (WGS) entry which is preliminary data.</text>
</comment>